<keyword evidence="3" id="KW-1185">Reference proteome</keyword>
<comment type="caution">
    <text evidence="2">The sequence shown here is derived from an EMBL/GenBank/DDBJ whole genome shotgun (WGS) entry which is preliminary data.</text>
</comment>
<evidence type="ECO:0000313" key="3">
    <source>
        <dbReference type="Proteomes" id="UP000307430"/>
    </source>
</evidence>
<sequence>MALQWLWPGFGLWIALGALLLPVVVGAFYLAGLPIAMRCGLYHLPDNIPPLPISSTDLIALNQTSDALQQAVKDWIVSHKDIRYDELYRLVSTPRFMTVLGVRTISWTLRR</sequence>
<keyword evidence="1" id="KW-0812">Transmembrane</keyword>
<name>A0A5R9L8S7_9ENTR</name>
<dbReference type="AlphaFoldDB" id="A0A5R9L8S7"/>
<dbReference type="Proteomes" id="UP000307430">
    <property type="component" value="Unassembled WGS sequence"/>
</dbReference>
<protein>
    <submittedName>
        <fullName evidence="2">Uncharacterized protein</fullName>
    </submittedName>
</protein>
<reference evidence="2 3" key="1">
    <citation type="submission" date="2019-05" db="EMBL/GenBank/DDBJ databases">
        <title>Genome sequence of Klebsiella sp strain TOUT106.</title>
        <authorList>
            <person name="Rahi P."/>
            <person name="Chaudhari D."/>
        </authorList>
    </citation>
    <scope>NUCLEOTIDE SEQUENCE [LARGE SCALE GENOMIC DNA]</scope>
    <source>
        <strain evidence="2 3">TOUT106</strain>
    </source>
</reference>
<evidence type="ECO:0000256" key="1">
    <source>
        <dbReference type="SAM" id="Phobius"/>
    </source>
</evidence>
<proteinExistence type="predicted"/>
<keyword evidence="1" id="KW-1133">Transmembrane helix</keyword>
<dbReference type="EMBL" id="VCHQ01000041">
    <property type="protein sequence ID" value="TLV04883.1"/>
    <property type="molecule type" value="Genomic_DNA"/>
</dbReference>
<dbReference type="RefSeq" id="WP_138363169.1">
    <property type="nucleotide sequence ID" value="NZ_VCHQ01000041.1"/>
</dbReference>
<feature type="transmembrane region" description="Helical" evidence="1">
    <location>
        <begin position="12"/>
        <end position="31"/>
    </location>
</feature>
<keyword evidence="1" id="KW-0472">Membrane</keyword>
<evidence type="ECO:0000313" key="2">
    <source>
        <dbReference type="EMBL" id="TLV04883.1"/>
    </source>
</evidence>
<organism evidence="2 3">
    <name type="scientific">Klebsiella indica</name>
    <dbReference type="NCBI Taxonomy" id="2582917"/>
    <lineage>
        <taxon>Bacteria</taxon>
        <taxon>Pseudomonadati</taxon>
        <taxon>Pseudomonadota</taxon>
        <taxon>Gammaproteobacteria</taxon>
        <taxon>Enterobacterales</taxon>
        <taxon>Enterobacteriaceae</taxon>
        <taxon>Klebsiella/Raoultella group</taxon>
        <taxon>Klebsiella</taxon>
    </lineage>
</organism>
<accession>A0A5R9L8S7</accession>
<gene>
    <name evidence="2" type="ORF">FE839_23630</name>
</gene>